<evidence type="ECO:0000313" key="8">
    <source>
        <dbReference type="EMBL" id="ROT68554.1"/>
    </source>
</evidence>
<dbReference type="InterPro" id="IPR026052">
    <property type="entry name" value="DNA-bd_prot-inh"/>
</dbReference>
<evidence type="ECO:0000313" key="9">
    <source>
        <dbReference type="Proteomes" id="UP000283509"/>
    </source>
</evidence>
<comment type="caution">
    <text evidence="8">The sequence shown here is derived from an EMBL/GenBank/DDBJ whole genome shotgun (WGS) entry which is preliminary data.</text>
</comment>
<dbReference type="PANTHER" id="PTHR11723:SF17">
    <property type="entry name" value="PROTEIN EXTRA-MACROCHAETAE"/>
    <property type="match status" value="1"/>
</dbReference>
<dbReference type="SUPFAM" id="SSF47459">
    <property type="entry name" value="HLH, helix-loop-helix DNA-binding domain"/>
    <property type="match status" value="1"/>
</dbReference>
<feature type="compositionally biased region" description="Gly residues" evidence="6">
    <location>
        <begin position="11"/>
        <end position="20"/>
    </location>
</feature>
<dbReference type="SMART" id="SM00353">
    <property type="entry name" value="HLH"/>
    <property type="match status" value="1"/>
</dbReference>
<feature type="region of interest" description="Disordered" evidence="6">
    <location>
        <begin position="114"/>
        <end position="139"/>
    </location>
</feature>
<evidence type="ECO:0000256" key="2">
    <source>
        <dbReference type="ARBA" id="ARBA00022491"/>
    </source>
</evidence>
<dbReference type="InterPro" id="IPR011598">
    <property type="entry name" value="bHLH_dom"/>
</dbReference>
<dbReference type="GO" id="GO:0046983">
    <property type="term" value="F:protein dimerization activity"/>
    <property type="evidence" value="ECO:0007669"/>
    <property type="project" value="InterPro"/>
</dbReference>
<dbReference type="InterPro" id="IPR036638">
    <property type="entry name" value="HLH_DNA-bd_sf"/>
</dbReference>
<evidence type="ECO:0000256" key="6">
    <source>
        <dbReference type="SAM" id="MobiDB-lite"/>
    </source>
</evidence>
<dbReference type="GO" id="GO:0030154">
    <property type="term" value="P:cell differentiation"/>
    <property type="evidence" value="ECO:0007669"/>
    <property type="project" value="TreeGrafter"/>
</dbReference>
<keyword evidence="9" id="KW-1185">Reference proteome</keyword>
<keyword evidence="4" id="KW-0804">Transcription</keyword>
<dbReference type="PANTHER" id="PTHR11723">
    <property type="entry name" value="DNA-BINDING PROTEIN INHIBITOR"/>
    <property type="match status" value="1"/>
</dbReference>
<keyword evidence="3" id="KW-0805">Transcription regulation</keyword>
<feature type="domain" description="BHLH" evidence="7">
    <location>
        <begin position="28"/>
        <end position="76"/>
    </location>
</feature>
<accession>A0A423SWE7</accession>
<dbReference type="AlphaFoldDB" id="A0A423SWE7"/>
<name>A0A423SWE7_PENVA</name>
<evidence type="ECO:0000256" key="3">
    <source>
        <dbReference type="ARBA" id="ARBA00023015"/>
    </source>
</evidence>
<dbReference type="Gene3D" id="4.10.280.10">
    <property type="entry name" value="Helix-loop-helix DNA-binding domain"/>
    <property type="match status" value="1"/>
</dbReference>
<evidence type="ECO:0000256" key="4">
    <source>
        <dbReference type="ARBA" id="ARBA00023163"/>
    </source>
</evidence>
<feature type="compositionally biased region" description="Low complexity" evidence="6">
    <location>
        <begin position="114"/>
        <end position="126"/>
    </location>
</feature>
<evidence type="ECO:0000256" key="5">
    <source>
        <dbReference type="ARBA" id="ARBA00023242"/>
    </source>
</evidence>
<reference evidence="8 9" key="2">
    <citation type="submission" date="2019-01" db="EMBL/GenBank/DDBJ databases">
        <title>The decoding of complex shrimp genome reveals the adaptation for benthos swimmer, frequently molting mechanism and breeding impact on genome.</title>
        <authorList>
            <person name="Sun Y."/>
            <person name="Gao Y."/>
            <person name="Yu Y."/>
        </authorList>
    </citation>
    <scope>NUCLEOTIDE SEQUENCE [LARGE SCALE GENOMIC DNA]</scope>
    <source>
        <tissue evidence="8">Muscle</tissue>
    </source>
</reference>
<dbReference type="STRING" id="6689.A0A423SWE7"/>
<dbReference type="GO" id="GO:0005737">
    <property type="term" value="C:cytoplasm"/>
    <property type="evidence" value="ECO:0007669"/>
    <property type="project" value="InterPro"/>
</dbReference>
<evidence type="ECO:0000259" key="7">
    <source>
        <dbReference type="SMART" id="SM00353"/>
    </source>
</evidence>
<keyword evidence="5" id="KW-0539">Nucleus</keyword>
<dbReference type="GO" id="GO:0032922">
    <property type="term" value="P:circadian regulation of gene expression"/>
    <property type="evidence" value="ECO:0007669"/>
    <property type="project" value="TreeGrafter"/>
</dbReference>
<reference evidence="8 9" key="1">
    <citation type="submission" date="2018-04" db="EMBL/GenBank/DDBJ databases">
        <authorList>
            <person name="Zhang X."/>
            <person name="Yuan J."/>
            <person name="Li F."/>
            <person name="Xiang J."/>
        </authorList>
    </citation>
    <scope>NUCLEOTIDE SEQUENCE [LARGE SCALE GENOMIC DNA]</scope>
    <source>
        <tissue evidence="8">Muscle</tissue>
    </source>
</reference>
<feature type="region of interest" description="Disordered" evidence="6">
    <location>
        <begin position="153"/>
        <end position="179"/>
    </location>
</feature>
<feature type="region of interest" description="Disordered" evidence="6">
    <location>
        <begin position="1"/>
        <end position="27"/>
    </location>
</feature>
<dbReference type="Proteomes" id="UP000283509">
    <property type="component" value="Unassembled WGS sequence"/>
</dbReference>
<dbReference type="OrthoDB" id="10047910at2759"/>
<dbReference type="EMBL" id="QCYY01002657">
    <property type="protein sequence ID" value="ROT68554.1"/>
    <property type="molecule type" value="Genomic_DNA"/>
</dbReference>
<dbReference type="Pfam" id="PF00010">
    <property type="entry name" value="HLH"/>
    <property type="match status" value="1"/>
</dbReference>
<protein>
    <recommendedName>
        <fullName evidence="7">BHLH domain-containing protein</fullName>
    </recommendedName>
</protein>
<gene>
    <name evidence="8" type="ORF">C7M84_013286</name>
</gene>
<sequence>MMSSGRDDLCGGAGGSGGGAPHRTPPSAAVEAEMRLYLDKLREIVPHIPRNRKVTRLELIQHVIDYICDLQHALEDHPGLKDEHAGPGLLTPPHLRPHQLSPMAPHLMPPAPPLHAHLAASPHHMLPSPPTSRPAEHSAHLPLQLCRLTRPSGSLPGSVDLNPRQHPCSHATVDSPTAR</sequence>
<dbReference type="GO" id="GO:0000122">
    <property type="term" value="P:negative regulation of transcription by RNA polymerase II"/>
    <property type="evidence" value="ECO:0007669"/>
    <property type="project" value="InterPro"/>
</dbReference>
<keyword evidence="2" id="KW-0678">Repressor</keyword>
<evidence type="ECO:0000256" key="1">
    <source>
        <dbReference type="ARBA" id="ARBA00004123"/>
    </source>
</evidence>
<proteinExistence type="predicted"/>
<organism evidence="8 9">
    <name type="scientific">Penaeus vannamei</name>
    <name type="common">Whiteleg shrimp</name>
    <name type="synonym">Litopenaeus vannamei</name>
    <dbReference type="NCBI Taxonomy" id="6689"/>
    <lineage>
        <taxon>Eukaryota</taxon>
        <taxon>Metazoa</taxon>
        <taxon>Ecdysozoa</taxon>
        <taxon>Arthropoda</taxon>
        <taxon>Crustacea</taxon>
        <taxon>Multicrustacea</taxon>
        <taxon>Malacostraca</taxon>
        <taxon>Eumalacostraca</taxon>
        <taxon>Eucarida</taxon>
        <taxon>Decapoda</taxon>
        <taxon>Dendrobranchiata</taxon>
        <taxon>Penaeoidea</taxon>
        <taxon>Penaeidae</taxon>
        <taxon>Penaeus</taxon>
    </lineage>
</organism>
<comment type="subcellular location">
    <subcellularLocation>
        <location evidence="1">Nucleus</location>
    </subcellularLocation>
</comment>
<dbReference type="GO" id="GO:0005634">
    <property type="term" value="C:nucleus"/>
    <property type="evidence" value="ECO:0007669"/>
    <property type="project" value="UniProtKB-SubCell"/>
</dbReference>
<dbReference type="CDD" id="cd19695">
    <property type="entry name" value="bHLH_dnHLH_EMC_like"/>
    <property type="match status" value="1"/>
</dbReference>